<evidence type="ECO:0000256" key="1">
    <source>
        <dbReference type="ARBA" id="ARBA00009176"/>
    </source>
</evidence>
<dbReference type="EMBL" id="NJET01000169">
    <property type="protein sequence ID" value="PHH59989.1"/>
    <property type="molecule type" value="Genomic_DNA"/>
</dbReference>
<dbReference type="Proteomes" id="UP000226192">
    <property type="component" value="Unassembled WGS sequence"/>
</dbReference>
<evidence type="ECO:0000259" key="3">
    <source>
        <dbReference type="Pfam" id="PF01156"/>
    </source>
</evidence>
<comment type="similarity">
    <text evidence="1">Belongs to the IUNH family.</text>
</comment>
<reference evidence="4 5" key="1">
    <citation type="submission" date="2017-06" db="EMBL/GenBank/DDBJ databases">
        <title>Ant-infecting Ophiocordyceps genomes reveal a high diversity of potential behavioral manipulation genes and a possible major role for enterotoxins.</title>
        <authorList>
            <person name="De Bekker C."/>
            <person name="Evans H.C."/>
            <person name="Brachmann A."/>
            <person name="Hughes D.P."/>
        </authorList>
    </citation>
    <scope>NUCLEOTIDE SEQUENCE [LARGE SCALE GENOMIC DNA]</scope>
    <source>
        <strain evidence="4 5">Map64</strain>
    </source>
</reference>
<gene>
    <name evidence="4" type="ORF">CDD81_2223</name>
</gene>
<keyword evidence="5" id="KW-1185">Reference proteome</keyword>
<protein>
    <recommendedName>
        <fullName evidence="3">Inosine/uridine-preferring nucleoside hydrolase domain-containing protein</fullName>
    </recommendedName>
</protein>
<feature type="chain" id="PRO_5012586872" description="Inosine/uridine-preferring nucleoside hydrolase domain-containing protein" evidence="2">
    <location>
        <begin position="20"/>
        <end position="337"/>
    </location>
</feature>
<proteinExistence type="inferred from homology"/>
<dbReference type="InterPro" id="IPR001910">
    <property type="entry name" value="Inosine/uridine_hydrolase_dom"/>
</dbReference>
<dbReference type="OrthoDB" id="187522at2759"/>
<dbReference type="Gene3D" id="3.90.245.10">
    <property type="entry name" value="Ribonucleoside hydrolase-like"/>
    <property type="match status" value="1"/>
</dbReference>
<feature type="domain" description="Inosine/uridine-preferring nucleoside hydrolase" evidence="3">
    <location>
        <begin position="27"/>
        <end position="228"/>
    </location>
</feature>
<dbReference type="InterPro" id="IPR036452">
    <property type="entry name" value="Ribo_hydro-like"/>
</dbReference>
<dbReference type="PANTHER" id="PTHR43264">
    <property type="match status" value="1"/>
</dbReference>
<dbReference type="AlphaFoldDB" id="A0A2C5X7P2"/>
<keyword evidence="2" id="KW-0732">Signal</keyword>
<dbReference type="PANTHER" id="PTHR43264:SF1">
    <property type="entry name" value="INOSINE_URIDINE-PREFERRING NUCLEOSIDE HYDROLASE DOMAIN-CONTAINING PROTEIN"/>
    <property type="match status" value="1"/>
</dbReference>
<organism evidence="4 5">
    <name type="scientific">Ophiocordyceps australis</name>
    <dbReference type="NCBI Taxonomy" id="1399860"/>
    <lineage>
        <taxon>Eukaryota</taxon>
        <taxon>Fungi</taxon>
        <taxon>Dikarya</taxon>
        <taxon>Ascomycota</taxon>
        <taxon>Pezizomycotina</taxon>
        <taxon>Sordariomycetes</taxon>
        <taxon>Hypocreomycetidae</taxon>
        <taxon>Hypocreales</taxon>
        <taxon>Ophiocordycipitaceae</taxon>
        <taxon>Ophiocordyceps</taxon>
    </lineage>
</organism>
<dbReference type="STRING" id="1399860.A0A2C5X7P2"/>
<dbReference type="SUPFAM" id="SSF53590">
    <property type="entry name" value="Nucleoside hydrolase"/>
    <property type="match status" value="1"/>
</dbReference>
<name>A0A2C5X7P2_9HYPO</name>
<evidence type="ECO:0000313" key="4">
    <source>
        <dbReference type="EMBL" id="PHH59989.1"/>
    </source>
</evidence>
<accession>A0A2C5X7P2</accession>
<feature type="signal peptide" evidence="2">
    <location>
        <begin position="1"/>
        <end position="19"/>
    </location>
</feature>
<evidence type="ECO:0000313" key="5">
    <source>
        <dbReference type="Proteomes" id="UP000226192"/>
    </source>
</evidence>
<comment type="caution">
    <text evidence="4">The sequence shown here is derived from an EMBL/GenBank/DDBJ whole genome shotgun (WGS) entry which is preliminary data.</text>
</comment>
<sequence>MRLRHVCVLLVSQTLFTVANCPSKKKIIVDSDFFVDVDDAGALLLASTHPQVSLLGVNVNYPSSYSALAVSSLLGYYGQGRVPVGLVRPYTNITYLDRYTYEHGEFASKVAYHWQQYAAVPWENVDSLHEPVSLYRQLLSNEQDGSVTIVSLGFLDNLSRMLLSMPDSISAMSGRELVAAKVGELVVMGGQYPSGHEYNFAKYNATAAAHVIGAWPSCITFSGFEIGQVVLSGGGLMLRGPEGDPVKAAYRWFNGQGNAHGSWDPLTMLYAIEGLGQIFEYGEGGYNYIYSNGTNEWQNATRNNAQHRFLKLTVSPREAGAVLDEYFLQGAMTASRD</sequence>
<dbReference type="Pfam" id="PF01156">
    <property type="entry name" value="IU_nuc_hydro"/>
    <property type="match status" value="1"/>
</dbReference>
<evidence type="ECO:0000256" key="2">
    <source>
        <dbReference type="SAM" id="SignalP"/>
    </source>
</evidence>
<dbReference type="GO" id="GO:0016799">
    <property type="term" value="F:hydrolase activity, hydrolyzing N-glycosyl compounds"/>
    <property type="evidence" value="ECO:0007669"/>
    <property type="project" value="InterPro"/>
</dbReference>